<sequence length="136" mass="14352">MKGLWGGLLGALALGASTAYYHTQLGSQTAGEIVWAVVLLQAVPAGLLLGTTTEWALRVPVGGRRAFCCFLGGLLGLVPPGVWGWLAVSGDPLHGLSKLWETLVLCMPTLGVSGVLTIWGLTNLRPARFRKKEGDE</sequence>
<evidence type="ECO:0000256" key="1">
    <source>
        <dbReference type="SAM" id="Phobius"/>
    </source>
</evidence>
<reference evidence="2 3" key="1">
    <citation type="submission" date="2020-08" db="EMBL/GenBank/DDBJ databases">
        <title>Genomic Encyclopedia of Type Strains, Phase IV (KMG-IV): sequencing the most valuable type-strain genomes for metagenomic binning, comparative biology and taxonomic classification.</title>
        <authorList>
            <person name="Goeker M."/>
        </authorList>
    </citation>
    <scope>NUCLEOTIDE SEQUENCE [LARGE SCALE GENOMIC DNA]</scope>
    <source>
        <strain evidence="2 3">DSM 23562</strain>
    </source>
</reference>
<gene>
    <name evidence="2" type="ORF">HNQ39_003452</name>
</gene>
<dbReference type="RefSeq" id="WP_184199012.1">
    <property type="nucleotide sequence ID" value="NZ_JACHGW010000003.1"/>
</dbReference>
<keyword evidence="1" id="KW-0812">Transmembrane</keyword>
<organism evidence="2 3">
    <name type="scientific">Armatimonas rosea</name>
    <dbReference type="NCBI Taxonomy" id="685828"/>
    <lineage>
        <taxon>Bacteria</taxon>
        <taxon>Bacillati</taxon>
        <taxon>Armatimonadota</taxon>
        <taxon>Armatimonadia</taxon>
        <taxon>Armatimonadales</taxon>
        <taxon>Armatimonadaceae</taxon>
        <taxon>Armatimonas</taxon>
    </lineage>
</organism>
<dbReference type="AlphaFoldDB" id="A0A7W9SRR4"/>
<feature type="transmembrane region" description="Helical" evidence="1">
    <location>
        <begin position="69"/>
        <end position="88"/>
    </location>
</feature>
<keyword evidence="3" id="KW-1185">Reference proteome</keyword>
<protein>
    <submittedName>
        <fullName evidence="2">Uncharacterized protein</fullName>
    </submittedName>
</protein>
<name>A0A7W9SRR4_ARMRO</name>
<accession>A0A7W9SRR4</accession>
<evidence type="ECO:0000313" key="2">
    <source>
        <dbReference type="EMBL" id="MBB6051642.1"/>
    </source>
</evidence>
<dbReference type="EMBL" id="JACHGW010000003">
    <property type="protein sequence ID" value="MBB6051642.1"/>
    <property type="molecule type" value="Genomic_DNA"/>
</dbReference>
<keyword evidence="1" id="KW-0472">Membrane</keyword>
<proteinExistence type="predicted"/>
<keyword evidence="1" id="KW-1133">Transmembrane helix</keyword>
<feature type="transmembrane region" description="Helical" evidence="1">
    <location>
        <begin position="35"/>
        <end position="57"/>
    </location>
</feature>
<evidence type="ECO:0000313" key="3">
    <source>
        <dbReference type="Proteomes" id="UP000520814"/>
    </source>
</evidence>
<feature type="transmembrane region" description="Helical" evidence="1">
    <location>
        <begin position="100"/>
        <end position="122"/>
    </location>
</feature>
<comment type="caution">
    <text evidence="2">The sequence shown here is derived from an EMBL/GenBank/DDBJ whole genome shotgun (WGS) entry which is preliminary data.</text>
</comment>
<dbReference type="Proteomes" id="UP000520814">
    <property type="component" value="Unassembled WGS sequence"/>
</dbReference>